<dbReference type="PANTHER" id="PTHR43433">
    <property type="entry name" value="HYDROLASE, ALPHA/BETA FOLD FAMILY PROTEIN"/>
    <property type="match status" value="1"/>
</dbReference>
<organism evidence="3 4">
    <name type="scientific">Lentithecium fluviatile CBS 122367</name>
    <dbReference type="NCBI Taxonomy" id="1168545"/>
    <lineage>
        <taxon>Eukaryota</taxon>
        <taxon>Fungi</taxon>
        <taxon>Dikarya</taxon>
        <taxon>Ascomycota</taxon>
        <taxon>Pezizomycotina</taxon>
        <taxon>Dothideomycetes</taxon>
        <taxon>Pleosporomycetidae</taxon>
        <taxon>Pleosporales</taxon>
        <taxon>Massarineae</taxon>
        <taxon>Lentitheciaceae</taxon>
        <taxon>Lentithecium</taxon>
    </lineage>
</organism>
<accession>A0A6G1IIF4</accession>
<dbReference type="InterPro" id="IPR029058">
    <property type="entry name" value="AB_hydrolase_fold"/>
</dbReference>
<dbReference type="Proteomes" id="UP000799291">
    <property type="component" value="Unassembled WGS sequence"/>
</dbReference>
<dbReference type="PANTHER" id="PTHR43433:SF10">
    <property type="entry name" value="AB HYDROLASE-1 DOMAIN-CONTAINING PROTEIN"/>
    <property type="match status" value="1"/>
</dbReference>
<dbReference type="GO" id="GO:0016787">
    <property type="term" value="F:hydrolase activity"/>
    <property type="evidence" value="ECO:0007669"/>
    <property type="project" value="UniProtKB-KW"/>
</dbReference>
<keyword evidence="3" id="KW-0378">Hydrolase</keyword>
<evidence type="ECO:0000259" key="2">
    <source>
        <dbReference type="Pfam" id="PF00561"/>
    </source>
</evidence>
<evidence type="ECO:0000313" key="3">
    <source>
        <dbReference type="EMBL" id="KAF2678016.1"/>
    </source>
</evidence>
<proteinExistence type="predicted"/>
<dbReference type="InterPro" id="IPR000073">
    <property type="entry name" value="AB_hydrolase_1"/>
</dbReference>
<reference evidence="3" key="1">
    <citation type="journal article" date="2020" name="Stud. Mycol.">
        <title>101 Dothideomycetes genomes: a test case for predicting lifestyles and emergence of pathogens.</title>
        <authorList>
            <person name="Haridas S."/>
            <person name="Albert R."/>
            <person name="Binder M."/>
            <person name="Bloem J."/>
            <person name="Labutti K."/>
            <person name="Salamov A."/>
            <person name="Andreopoulos B."/>
            <person name="Baker S."/>
            <person name="Barry K."/>
            <person name="Bills G."/>
            <person name="Bluhm B."/>
            <person name="Cannon C."/>
            <person name="Castanera R."/>
            <person name="Culley D."/>
            <person name="Daum C."/>
            <person name="Ezra D."/>
            <person name="Gonzalez J."/>
            <person name="Henrissat B."/>
            <person name="Kuo A."/>
            <person name="Liang C."/>
            <person name="Lipzen A."/>
            <person name="Lutzoni F."/>
            <person name="Magnuson J."/>
            <person name="Mondo S."/>
            <person name="Nolan M."/>
            <person name="Ohm R."/>
            <person name="Pangilinan J."/>
            <person name="Park H.-J."/>
            <person name="Ramirez L."/>
            <person name="Alfaro M."/>
            <person name="Sun H."/>
            <person name="Tritt A."/>
            <person name="Yoshinaga Y."/>
            <person name="Zwiers L.-H."/>
            <person name="Turgeon B."/>
            <person name="Goodwin S."/>
            <person name="Spatafora J."/>
            <person name="Crous P."/>
            <person name="Grigoriev I."/>
        </authorList>
    </citation>
    <scope>NUCLEOTIDE SEQUENCE</scope>
    <source>
        <strain evidence="3">CBS 122367</strain>
    </source>
</reference>
<name>A0A6G1IIF4_9PLEO</name>
<dbReference type="EMBL" id="MU005615">
    <property type="protein sequence ID" value="KAF2678016.1"/>
    <property type="molecule type" value="Genomic_DNA"/>
</dbReference>
<sequence>MAGRLLLTYAAGAARPSSFYTALGTCGVDTRRIRSASSKPKPAPKPASIPKATPARKPNPTLKATPSGKAKDPRVPPSPLRETKKRKGGPLPYRPRSQPDTTPPGASRVSPAQQTAATSSWWSPSRPFDYTVIPEYVIWPGDTEQMPLPDGGALGYAIMGRRDTSRKLIPLVCFHGTPGCRLSFLDLHKWAESRGIPLIVVERPGYGISTYKPDYNAINHAMDVHQLVFEHLGYERCRVLGVSGGCPFALAMAAISSRDEVLVTGIMSGGAPPQAGYFGVSLFTRWWNFKLRWMFKRTTDKIDRKMAKSLKSIRSANFPTEHVRDTEKGRKILADRETYLRHGSLAHTTDYRNGNRPWGFELEEIVDKNRILMYHGMEDVNTPIEGARYMQMRLSNSELIERGNRDHKKVQEDTFELLERMLKYKQPS</sequence>
<dbReference type="OrthoDB" id="3799327at2759"/>
<protein>
    <submittedName>
        <fullName evidence="3">Alpha/beta-hydrolase</fullName>
    </submittedName>
</protein>
<evidence type="ECO:0000313" key="4">
    <source>
        <dbReference type="Proteomes" id="UP000799291"/>
    </source>
</evidence>
<feature type="domain" description="AB hydrolase-1" evidence="2">
    <location>
        <begin position="170"/>
        <end position="400"/>
    </location>
</feature>
<feature type="compositionally biased region" description="Polar residues" evidence="1">
    <location>
        <begin position="110"/>
        <end position="122"/>
    </location>
</feature>
<keyword evidence="4" id="KW-1185">Reference proteome</keyword>
<gene>
    <name evidence="3" type="ORF">K458DRAFT_423429</name>
</gene>
<dbReference type="Gene3D" id="3.40.50.1820">
    <property type="entry name" value="alpha/beta hydrolase"/>
    <property type="match status" value="1"/>
</dbReference>
<evidence type="ECO:0000256" key="1">
    <source>
        <dbReference type="SAM" id="MobiDB-lite"/>
    </source>
</evidence>
<dbReference type="SUPFAM" id="SSF53474">
    <property type="entry name" value="alpha/beta-Hydrolases"/>
    <property type="match status" value="1"/>
</dbReference>
<feature type="region of interest" description="Disordered" evidence="1">
    <location>
        <begin position="31"/>
        <end position="122"/>
    </location>
</feature>
<dbReference type="AlphaFoldDB" id="A0A6G1IIF4"/>
<dbReference type="Pfam" id="PF00561">
    <property type="entry name" value="Abhydrolase_1"/>
    <property type="match status" value="1"/>
</dbReference>
<dbReference type="InterPro" id="IPR050471">
    <property type="entry name" value="AB_hydrolase"/>
</dbReference>